<sequence>MLNTGDRLKKLGALIATLTSLKKFLLAISSVKIQDGEFKITRTAIAPQPHDQGKRI</sequence>
<evidence type="ECO:0000313" key="2">
    <source>
        <dbReference type="Proteomes" id="UP000604661"/>
    </source>
</evidence>
<comment type="caution">
    <text evidence="1">The sequence shown here is derived from an EMBL/GenBank/DDBJ whole genome shotgun (WGS) entry which is preliminary data.</text>
</comment>
<organism evidence="1 2">
    <name type="scientific">Nostoc linckia FACHB-391</name>
    <dbReference type="NCBI Taxonomy" id="2692906"/>
    <lineage>
        <taxon>Bacteria</taxon>
        <taxon>Bacillati</taxon>
        <taxon>Cyanobacteriota</taxon>
        <taxon>Cyanophyceae</taxon>
        <taxon>Nostocales</taxon>
        <taxon>Nostocaceae</taxon>
        <taxon>Nostoc</taxon>
    </lineage>
</organism>
<protein>
    <submittedName>
        <fullName evidence="1">Uncharacterized protein</fullName>
    </submittedName>
</protein>
<dbReference type="Proteomes" id="UP000604661">
    <property type="component" value="Unassembled WGS sequence"/>
</dbReference>
<reference evidence="1 2" key="1">
    <citation type="journal article" date="2020" name="ISME J.">
        <title>Comparative genomics reveals insights into cyanobacterial evolution and habitat adaptation.</title>
        <authorList>
            <person name="Chen M.Y."/>
            <person name="Teng W.K."/>
            <person name="Zhao L."/>
            <person name="Hu C.X."/>
            <person name="Zhou Y.K."/>
            <person name="Han B.P."/>
            <person name="Song L.R."/>
            <person name="Shu W.S."/>
        </authorList>
    </citation>
    <scope>NUCLEOTIDE SEQUENCE [LARGE SCALE GENOMIC DNA]</scope>
    <source>
        <strain evidence="1 2">FACHB-391</strain>
    </source>
</reference>
<name>A0ABR8F7D7_NOSLI</name>
<accession>A0ABR8F7D7</accession>
<dbReference type="RefSeq" id="WP_190971530.1">
    <property type="nucleotide sequence ID" value="NZ_JACJTE010000102.1"/>
</dbReference>
<keyword evidence="2" id="KW-1185">Reference proteome</keyword>
<proteinExistence type="predicted"/>
<evidence type="ECO:0000313" key="1">
    <source>
        <dbReference type="EMBL" id="MBD2565682.1"/>
    </source>
</evidence>
<dbReference type="EMBL" id="JACJTE010000102">
    <property type="protein sequence ID" value="MBD2565682.1"/>
    <property type="molecule type" value="Genomic_DNA"/>
</dbReference>
<gene>
    <name evidence="1" type="ORF">H6G95_35000</name>
</gene>